<feature type="compositionally biased region" description="Basic residues" evidence="1">
    <location>
        <begin position="208"/>
        <end position="222"/>
    </location>
</feature>
<proteinExistence type="predicted"/>
<organism evidence="2 3">
    <name type="scientific">Emydomyces testavorans</name>
    <dbReference type="NCBI Taxonomy" id="2070801"/>
    <lineage>
        <taxon>Eukaryota</taxon>
        <taxon>Fungi</taxon>
        <taxon>Dikarya</taxon>
        <taxon>Ascomycota</taxon>
        <taxon>Pezizomycotina</taxon>
        <taxon>Eurotiomycetes</taxon>
        <taxon>Eurotiomycetidae</taxon>
        <taxon>Onygenales</taxon>
        <taxon>Nannizziopsiaceae</taxon>
        <taxon>Emydomyces</taxon>
    </lineage>
</organism>
<reference evidence="2" key="1">
    <citation type="submission" date="2023-03" db="EMBL/GenBank/DDBJ databases">
        <title>Emydomyces testavorans Genome Sequence.</title>
        <authorList>
            <person name="Hoyer L."/>
        </authorList>
    </citation>
    <scope>NUCLEOTIDE SEQUENCE</scope>
    <source>
        <strain evidence="2">16-2883</strain>
    </source>
</reference>
<evidence type="ECO:0000313" key="3">
    <source>
        <dbReference type="Proteomes" id="UP001219355"/>
    </source>
</evidence>
<evidence type="ECO:0008006" key="4">
    <source>
        <dbReference type="Google" id="ProtNLM"/>
    </source>
</evidence>
<evidence type="ECO:0000313" key="2">
    <source>
        <dbReference type="EMBL" id="WEW58325.1"/>
    </source>
</evidence>
<dbReference type="EMBL" id="CP120628">
    <property type="protein sequence ID" value="WEW58325.1"/>
    <property type="molecule type" value="Genomic_DNA"/>
</dbReference>
<name>A0AAF0DJW0_9EURO</name>
<evidence type="ECO:0000256" key="1">
    <source>
        <dbReference type="SAM" id="MobiDB-lite"/>
    </source>
</evidence>
<feature type="region of interest" description="Disordered" evidence="1">
    <location>
        <begin position="192"/>
        <end position="252"/>
    </location>
</feature>
<protein>
    <recommendedName>
        <fullName evidence="4">Gag protein</fullName>
    </recommendedName>
</protein>
<gene>
    <name evidence="2" type="ORF">PRK78_003793</name>
</gene>
<accession>A0AAF0DJW0</accession>
<keyword evidence="3" id="KW-1185">Reference proteome</keyword>
<sequence>MSDNEKSGTVVLNRPHDWEHWDKSFTNQVKTLNLEKEVFHEATLLEQLAEETLAIPTLPRLEGVARLDDKLKDYFEAICDPRTTVKNWTKWIYIFESTLSRMEARNLQIMNSSEDWFRRLERRLQWEPAHANWIDCYRIPYKDQINTGNLNFREVAAHFRQHLGSVLVKPQRVGAITKRAFTVGYAGDSDAFELPKEDAPRGESPVGRKPHRRKGKAPARKRKQEDRGSVSKVLAPPAAKSKRSNTKDGCEACGKRKHDLANCWVAFPEIAPEWFKPTKVQTEILEALPGLKEKIKRIRANREEKERAVI</sequence>
<dbReference type="Proteomes" id="UP001219355">
    <property type="component" value="Chromosome 2"/>
</dbReference>
<dbReference type="AlphaFoldDB" id="A0AAF0DJW0"/>